<dbReference type="WBParaSite" id="ES5_v2.g8142.t1">
    <property type="protein sequence ID" value="ES5_v2.g8142.t1"/>
    <property type="gene ID" value="ES5_v2.g8142"/>
</dbReference>
<organism evidence="1 2">
    <name type="scientific">Panagrolaimus sp. ES5</name>
    <dbReference type="NCBI Taxonomy" id="591445"/>
    <lineage>
        <taxon>Eukaryota</taxon>
        <taxon>Metazoa</taxon>
        <taxon>Ecdysozoa</taxon>
        <taxon>Nematoda</taxon>
        <taxon>Chromadorea</taxon>
        <taxon>Rhabditida</taxon>
        <taxon>Tylenchina</taxon>
        <taxon>Panagrolaimomorpha</taxon>
        <taxon>Panagrolaimoidea</taxon>
        <taxon>Panagrolaimidae</taxon>
        <taxon>Panagrolaimus</taxon>
    </lineage>
</organism>
<reference evidence="2" key="1">
    <citation type="submission" date="2022-11" db="UniProtKB">
        <authorList>
            <consortium name="WormBaseParasite"/>
        </authorList>
    </citation>
    <scope>IDENTIFICATION</scope>
</reference>
<proteinExistence type="predicted"/>
<evidence type="ECO:0000313" key="2">
    <source>
        <dbReference type="WBParaSite" id="ES5_v2.g8142.t1"/>
    </source>
</evidence>
<protein>
    <submittedName>
        <fullName evidence="2">GATOR complex protein WDR24</fullName>
    </submittedName>
</protein>
<evidence type="ECO:0000313" key="1">
    <source>
        <dbReference type="Proteomes" id="UP000887579"/>
    </source>
</evidence>
<name>A0AC34GTL2_9BILA</name>
<accession>A0AC34GTL2</accession>
<dbReference type="Proteomes" id="UP000887579">
    <property type="component" value="Unplaced"/>
</dbReference>
<sequence>MENRIEPATYTLQLNDSIDAICSDVDFNRVAIIQRCKKEMSRSATVITILEVKNEKLRVGGTLSYKLGKYKQSSPSSIAWSHVDESLLASSTPLGNILIWDLLHGSIKEDFEGAKAYTTYTAIKFHNFDRNVFATGSTDMFLLLYDMRISRQRPATIFSGNHMSIRDIDLGKHADTTNQLVAVGDGGNIKFWDLRQPQKHVKEIPAHNGQIMSVTLNQKQKNVFATGGRDKFIRIWDATKNEGSMYSVETPSAVEKVVWTNESNWHVCSFSSAMTNRDISDCGLYLWDYRRPYIPYKHFQRHEDVVTDVIFPEDSSREIFISCDASGKVLLHKTTDANIPIQQTEYISVACSKTYNECIIATPIYARDLDPKNISNPEDFARKVISRVTIADTSERWTESEKFEYLAKRYKLICPNGESLIDLCKYNSQIAISVGDSDLSSSWELLGILAGNDQISTSRPMLGQQIRPKNEMAPFSSQFSHDTNESLTEEGESGSLQSPKEEPIHLIEPPREFCFDQELLDFSGVLEEESCQISGADEIIPNRPFPFKRRRFIPRMKIVEREEWYSAENGQDEEMINPTKKMKVKKVQRYFGGIRQRLTGIRFQNGRDGQIKRTCISFVFDNSKTIKKDLNGKSSGPQTLEKIKSTYDERVAARKREVAEAERRKRKKSLTKRQKEILRQKRMEKRIRGQNMRWIEENKLLRPPRTPTTEMHRIIMERTKIYHAKQTSIEAKEIREKHKLYGEGYKPTKKKDNWEQIKLLFNYYMALDDVQMVACMALCIGEKVTMLIPEASVDRWFHFYTDLLEQYCLFKEATFFMKACYRVQITQRNCEDNFVKNICVECGNTLMGPICDKCAYEHFCVICENLVYGSWMLCVECGHGGHPEHIREWFNQHDNCPAAFCDHSCFPTKRKNKGYIERQKTRSGSPTVTYHFRARHGALIQDADFWKHKIPPH</sequence>